<accession>A0A0E9QVH6</accession>
<dbReference type="AlphaFoldDB" id="A0A0E9QVH6"/>
<proteinExistence type="predicted"/>
<organism evidence="1">
    <name type="scientific">Anguilla anguilla</name>
    <name type="common">European freshwater eel</name>
    <name type="synonym">Muraena anguilla</name>
    <dbReference type="NCBI Taxonomy" id="7936"/>
    <lineage>
        <taxon>Eukaryota</taxon>
        <taxon>Metazoa</taxon>
        <taxon>Chordata</taxon>
        <taxon>Craniata</taxon>
        <taxon>Vertebrata</taxon>
        <taxon>Euteleostomi</taxon>
        <taxon>Actinopterygii</taxon>
        <taxon>Neopterygii</taxon>
        <taxon>Teleostei</taxon>
        <taxon>Anguilliformes</taxon>
        <taxon>Anguillidae</taxon>
        <taxon>Anguilla</taxon>
    </lineage>
</organism>
<reference evidence="1" key="2">
    <citation type="journal article" date="2015" name="Fish Shellfish Immunol.">
        <title>Early steps in the European eel (Anguilla anguilla)-Vibrio vulnificus interaction in the gills: Role of the RtxA13 toxin.</title>
        <authorList>
            <person name="Callol A."/>
            <person name="Pajuelo D."/>
            <person name="Ebbesson L."/>
            <person name="Teles M."/>
            <person name="MacKenzie S."/>
            <person name="Amaro C."/>
        </authorList>
    </citation>
    <scope>NUCLEOTIDE SEQUENCE</scope>
</reference>
<sequence>MLGVDRNPGEILLWEKLVTLVIVEVLFDSTDQIPFCPLSKLPSHPFQGEKVTLRAALLRLSVGSSVLIEQNLT</sequence>
<reference evidence="1" key="1">
    <citation type="submission" date="2014-11" db="EMBL/GenBank/DDBJ databases">
        <authorList>
            <person name="Amaro Gonzalez C."/>
        </authorList>
    </citation>
    <scope>NUCLEOTIDE SEQUENCE</scope>
</reference>
<protein>
    <submittedName>
        <fullName evidence="1">Uncharacterized protein</fullName>
    </submittedName>
</protein>
<name>A0A0E9QVH6_ANGAN</name>
<dbReference type="EMBL" id="GBXM01087753">
    <property type="protein sequence ID" value="JAH20824.1"/>
    <property type="molecule type" value="Transcribed_RNA"/>
</dbReference>
<evidence type="ECO:0000313" key="1">
    <source>
        <dbReference type="EMBL" id="JAH20824.1"/>
    </source>
</evidence>